<dbReference type="PANTHER" id="PTHR43096">
    <property type="entry name" value="DNAJ HOMOLOG 1, MITOCHONDRIAL-RELATED"/>
    <property type="match status" value="1"/>
</dbReference>
<dbReference type="GO" id="GO:0005737">
    <property type="term" value="C:cytoplasm"/>
    <property type="evidence" value="ECO:0007669"/>
    <property type="project" value="TreeGrafter"/>
</dbReference>
<dbReference type="HOGENOM" id="CLU_110270_0_0_7"/>
<dbReference type="GO" id="GO:0051082">
    <property type="term" value="F:unfolded protein binding"/>
    <property type="evidence" value="ECO:0007669"/>
    <property type="project" value="TreeGrafter"/>
</dbReference>
<dbReference type="KEGG" id="sfu:Sfum_1483"/>
<dbReference type="Gene3D" id="1.10.287.110">
    <property type="entry name" value="DnaJ domain"/>
    <property type="match status" value="1"/>
</dbReference>
<dbReference type="InterPro" id="IPR036869">
    <property type="entry name" value="J_dom_sf"/>
</dbReference>
<evidence type="ECO:0000256" key="1">
    <source>
        <dbReference type="ARBA" id="ARBA00023186"/>
    </source>
</evidence>
<dbReference type="PANTHER" id="PTHR43096:SF52">
    <property type="entry name" value="DNAJ HOMOLOG 1, MITOCHONDRIAL-RELATED"/>
    <property type="match status" value="1"/>
</dbReference>
<dbReference type="CDD" id="cd06257">
    <property type="entry name" value="DnaJ"/>
    <property type="match status" value="1"/>
</dbReference>
<dbReference type="eggNOG" id="COG0484">
    <property type="taxonomic scope" value="Bacteria"/>
</dbReference>
<dbReference type="SMART" id="SM00271">
    <property type="entry name" value="DnaJ"/>
    <property type="match status" value="1"/>
</dbReference>
<keyword evidence="3" id="KW-0346">Stress response</keyword>
<dbReference type="InParanoid" id="A0LIC0"/>
<name>A0LIC0_SYNFM</name>
<dbReference type="RefSeq" id="WP_011698343.1">
    <property type="nucleotide sequence ID" value="NC_008554.1"/>
</dbReference>
<accession>A0LIC0</accession>
<keyword evidence="4" id="KW-1185">Reference proteome</keyword>
<reference evidence="3 4" key="1">
    <citation type="submission" date="2006-10" db="EMBL/GenBank/DDBJ databases">
        <title>Complete sequence of Syntrophobacter fumaroxidans MPOB.</title>
        <authorList>
            <consortium name="US DOE Joint Genome Institute"/>
            <person name="Copeland A."/>
            <person name="Lucas S."/>
            <person name="Lapidus A."/>
            <person name="Barry K."/>
            <person name="Detter J.C."/>
            <person name="Glavina del Rio T."/>
            <person name="Hammon N."/>
            <person name="Israni S."/>
            <person name="Pitluck S."/>
            <person name="Goltsman E.G."/>
            <person name="Martinez M."/>
            <person name="Schmutz J."/>
            <person name="Larimer F."/>
            <person name="Land M."/>
            <person name="Hauser L."/>
            <person name="Kyrpides N."/>
            <person name="Kim E."/>
            <person name="Boone D.R."/>
            <person name="Brockman F."/>
            <person name="Culley D."/>
            <person name="Ferry J."/>
            <person name="Gunsalus R."/>
            <person name="McInerney M.J."/>
            <person name="Morrison M."/>
            <person name="Plugge C."/>
            <person name="Rohlin L."/>
            <person name="Scholten J."/>
            <person name="Sieber J."/>
            <person name="Stams A.J.M."/>
            <person name="Worm P."/>
            <person name="Henstra A.M."/>
            <person name="Richardson P."/>
        </authorList>
    </citation>
    <scope>NUCLEOTIDE SEQUENCE [LARGE SCALE GENOMIC DNA]</scope>
    <source>
        <strain evidence="4">DSM 10017 / MPOB</strain>
    </source>
</reference>
<organism evidence="3 4">
    <name type="scientific">Syntrophobacter fumaroxidans (strain DSM 10017 / MPOB)</name>
    <dbReference type="NCBI Taxonomy" id="335543"/>
    <lineage>
        <taxon>Bacteria</taxon>
        <taxon>Pseudomonadati</taxon>
        <taxon>Thermodesulfobacteriota</taxon>
        <taxon>Syntrophobacteria</taxon>
        <taxon>Syntrophobacterales</taxon>
        <taxon>Syntrophobacteraceae</taxon>
        <taxon>Syntrophobacter</taxon>
    </lineage>
</organism>
<dbReference type="PROSITE" id="PS50076">
    <property type="entry name" value="DNAJ_2"/>
    <property type="match status" value="1"/>
</dbReference>
<evidence type="ECO:0000313" key="4">
    <source>
        <dbReference type="Proteomes" id="UP000001784"/>
    </source>
</evidence>
<dbReference type="STRING" id="335543.Sfum_1483"/>
<sequence length="190" mass="21654">MPASSFVDYYECMQLSPNADQETIERVYRLLAKRYHPDNPHTGDHDKFSRLTTAFRVLSNPEQRAAYDAGYEESRAAQWKLFIQADPAGGIDSDQLIRHSILSLLYTARRNNASKAGVGILHLEDLLSCPQHLMEFHIWYMKSKGWIVRTDTGELAITAEGVDEFTSGERHFVKDRLLPPGRQGREEAES</sequence>
<dbReference type="AlphaFoldDB" id="A0LIC0"/>
<dbReference type="SUPFAM" id="SSF46565">
    <property type="entry name" value="Chaperone J-domain"/>
    <property type="match status" value="1"/>
</dbReference>
<gene>
    <name evidence="3" type="ordered locus">Sfum_1483</name>
</gene>
<evidence type="ECO:0000313" key="3">
    <source>
        <dbReference type="EMBL" id="ABK17172.1"/>
    </source>
</evidence>
<evidence type="ECO:0000259" key="2">
    <source>
        <dbReference type="PROSITE" id="PS50076"/>
    </source>
</evidence>
<dbReference type="Pfam" id="PF00226">
    <property type="entry name" value="DnaJ"/>
    <property type="match status" value="1"/>
</dbReference>
<proteinExistence type="predicted"/>
<dbReference type="GO" id="GO:0042026">
    <property type="term" value="P:protein refolding"/>
    <property type="evidence" value="ECO:0007669"/>
    <property type="project" value="TreeGrafter"/>
</dbReference>
<dbReference type="Proteomes" id="UP000001784">
    <property type="component" value="Chromosome"/>
</dbReference>
<feature type="domain" description="J" evidence="2">
    <location>
        <begin position="8"/>
        <end position="71"/>
    </location>
</feature>
<keyword evidence="1" id="KW-0143">Chaperone</keyword>
<dbReference type="EMBL" id="CP000478">
    <property type="protein sequence ID" value="ABK17172.1"/>
    <property type="molecule type" value="Genomic_DNA"/>
</dbReference>
<protein>
    <submittedName>
        <fullName evidence="3">Heat shock protein DnaJ domain protein</fullName>
    </submittedName>
</protein>
<dbReference type="InterPro" id="IPR001623">
    <property type="entry name" value="DnaJ_domain"/>
</dbReference>